<organism evidence="2 3">
    <name type="scientific">Acrasis kona</name>
    <dbReference type="NCBI Taxonomy" id="1008807"/>
    <lineage>
        <taxon>Eukaryota</taxon>
        <taxon>Discoba</taxon>
        <taxon>Heterolobosea</taxon>
        <taxon>Tetramitia</taxon>
        <taxon>Eutetramitia</taxon>
        <taxon>Acrasidae</taxon>
        <taxon>Acrasis</taxon>
    </lineage>
</organism>
<proteinExistence type="predicted"/>
<comment type="caution">
    <text evidence="2">The sequence shown here is derived from an EMBL/GenBank/DDBJ whole genome shotgun (WGS) entry which is preliminary data.</text>
</comment>
<gene>
    <name evidence="2" type="ORF">AKO1_005133</name>
</gene>
<sequence length="376" mass="41849">MKLTFILSLLITAALTINIEKSINVADSKSINDKYQCSCYDKEGEFLYLFNKVSFNQTQFSAQVKVPSLNVTIPDMRMHKIDKFVATACAVVKTTRGNHLYAIGKKLPDNQDTYTSLIIKWDLETYDLLQYSPLGDDLDQDTFRHLVADPTNRLLFSISESKLLMLDTNCLERIDTLSDPFNNQALLSLSINTATSKVYVGTATRALASGGLFEIGYTKEGLQKKARAASLPMSNYFDVQSISPDQENNILFLSALIKFFDRGEHTMLVTLTLDITDLKSISMAPRGTFMSRGAIASNSASKKFIELVISRSGASQICEYHIVKRGLYEEMGCVDVKSGLGLQIDSSGQKVFYAYVAEKIRSNELGSSYQLQVINV</sequence>
<keyword evidence="3" id="KW-1185">Reference proteome</keyword>
<accession>A0AAW2Z5F6</accession>
<dbReference type="InterPro" id="IPR011047">
    <property type="entry name" value="Quinoprotein_ADH-like_sf"/>
</dbReference>
<feature type="signal peptide" evidence="1">
    <location>
        <begin position="1"/>
        <end position="16"/>
    </location>
</feature>
<dbReference type="AlphaFoldDB" id="A0AAW2Z5F6"/>
<reference evidence="2 3" key="1">
    <citation type="submission" date="2024-03" db="EMBL/GenBank/DDBJ databases">
        <title>The Acrasis kona genome and developmental transcriptomes reveal deep origins of eukaryotic multicellular pathways.</title>
        <authorList>
            <person name="Sheikh S."/>
            <person name="Fu C.-J."/>
            <person name="Brown M.W."/>
            <person name="Baldauf S.L."/>
        </authorList>
    </citation>
    <scope>NUCLEOTIDE SEQUENCE [LARGE SCALE GENOMIC DNA]</scope>
    <source>
        <strain evidence="2 3">ATCC MYA-3509</strain>
    </source>
</reference>
<evidence type="ECO:0000256" key="1">
    <source>
        <dbReference type="SAM" id="SignalP"/>
    </source>
</evidence>
<dbReference type="SUPFAM" id="SSF50998">
    <property type="entry name" value="Quinoprotein alcohol dehydrogenase-like"/>
    <property type="match status" value="1"/>
</dbReference>
<feature type="chain" id="PRO_5043610136" evidence="1">
    <location>
        <begin position="17"/>
        <end position="376"/>
    </location>
</feature>
<name>A0AAW2Z5F6_9EUKA</name>
<dbReference type="EMBL" id="JAOPGA020001048">
    <property type="protein sequence ID" value="KAL0484482.1"/>
    <property type="molecule type" value="Genomic_DNA"/>
</dbReference>
<protein>
    <submittedName>
        <fullName evidence="2">Tmk</fullName>
    </submittedName>
</protein>
<evidence type="ECO:0000313" key="2">
    <source>
        <dbReference type="EMBL" id="KAL0484482.1"/>
    </source>
</evidence>
<evidence type="ECO:0000313" key="3">
    <source>
        <dbReference type="Proteomes" id="UP001431209"/>
    </source>
</evidence>
<dbReference type="Proteomes" id="UP001431209">
    <property type="component" value="Unassembled WGS sequence"/>
</dbReference>
<keyword evidence="1" id="KW-0732">Signal</keyword>